<reference evidence="2" key="1">
    <citation type="journal article" date="2022" name="Int. J. Syst. Evol. Microbiol.">
        <title>Nanobdella aerobiophila gen. nov., sp. nov., a thermoacidophilic, obligate ectosymbiotic archaeon, and proposal of Nanobdellaceae fam. nov., Nanobdellales ord. nov. and Nanobdellia class. nov.</title>
        <authorList>
            <person name="Kato S."/>
            <person name="Ogasawara A."/>
            <person name="Itoh T."/>
            <person name="Sakai H.D."/>
            <person name="Shimizu M."/>
            <person name="Yuki M."/>
            <person name="Kaneko M."/>
            <person name="Takashina T."/>
            <person name="Ohkuma M."/>
        </authorList>
    </citation>
    <scope>NUCLEOTIDE SEQUENCE [LARGE SCALE GENOMIC DNA]</scope>
    <source>
        <strain evidence="2">MJ1</strain>
    </source>
</reference>
<gene>
    <name evidence="1" type="ORF">MJ1_0171</name>
</gene>
<evidence type="ECO:0000313" key="2">
    <source>
        <dbReference type="Proteomes" id="UP001055553"/>
    </source>
</evidence>
<name>A0A915SFE0_9ARCH</name>
<sequence>MIWIYNPKIFINYNFIRNFTIKEFNPKILFNLALKKGFILIILCRNNGYKN</sequence>
<proteinExistence type="predicted"/>
<keyword evidence="2" id="KW-1185">Reference proteome</keyword>
<dbReference type="EMBL" id="AP019769">
    <property type="protein sequence ID" value="BBL45344.1"/>
    <property type="molecule type" value="Genomic_DNA"/>
</dbReference>
<protein>
    <submittedName>
        <fullName evidence="1">Uncharacterized protein</fullName>
    </submittedName>
</protein>
<dbReference type="KEGG" id="naer:MJ1_0171"/>
<dbReference type="Proteomes" id="UP001055553">
    <property type="component" value="Chromosome"/>
</dbReference>
<evidence type="ECO:0000313" key="1">
    <source>
        <dbReference type="EMBL" id="BBL45344.1"/>
    </source>
</evidence>
<organism evidence="1 2">
    <name type="scientific">Nanobdella aerobiophila</name>
    <dbReference type="NCBI Taxonomy" id="2586965"/>
    <lineage>
        <taxon>Archaea</taxon>
        <taxon>Nanobdellota</taxon>
        <taxon>Nanobdellia</taxon>
        <taxon>Nanobdellales</taxon>
        <taxon>Nanobdellaceae</taxon>
        <taxon>Nanobdella</taxon>
    </lineage>
</organism>
<accession>A0A915SFE0</accession>
<dbReference type="AlphaFoldDB" id="A0A915SFE0"/>